<proteinExistence type="predicted"/>
<protein>
    <submittedName>
        <fullName evidence="2">Uncharacterized protein</fullName>
    </submittedName>
</protein>
<evidence type="ECO:0000256" key="1">
    <source>
        <dbReference type="SAM" id="MobiDB-lite"/>
    </source>
</evidence>
<feature type="region of interest" description="Disordered" evidence="1">
    <location>
        <begin position="1"/>
        <end position="30"/>
    </location>
</feature>
<dbReference type="AlphaFoldDB" id="A0AAX2QQG0"/>
<reference evidence="2 3" key="1">
    <citation type="submission" date="2019-03" db="EMBL/GenBank/DDBJ databases">
        <title>Genomic Encyclopedia of Type Strains, Phase IV (KMG-V): Genome sequencing to study the core and pangenomes of soil and plant-associated prokaryotes.</title>
        <authorList>
            <person name="Whitman W."/>
        </authorList>
    </citation>
    <scope>NUCLEOTIDE SEQUENCE [LARGE SCALE GENOMIC DNA]</scope>
    <source>
        <strain evidence="2 3">FB403</strain>
    </source>
</reference>
<evidence type="ECO:0000313" key="3">
    <source>
        <dbReference type="Proteomes" id="UP000295021"/>
    </source>
</evidence>
<evidence type="ECO:0000313" key="2">
    <source>
        <dbReference type="EMBL" id="TCU28471.1"/>
    </source>
</evidence>
<dbReference type="Proteomes" id="UP000295021">
    <property type="component" value="Unassembled WGS sequence"/>
</dbReference>
<organism evidence="2 3">
    <name type="scientific">Rhizobium laguerreae</name>
    <dbReference type="NCBI Taxonomy" id="1076926"/>
    <lineage>
        <taxon>Bacteria</taxon>
        <taxon>Pseudomonadati</taxon>
        <taxon>Pseudomonadota</taxon>
        <taxon>Alphaproteobacteria</taxon>
        <taxon>Hyphomicrobiales</taxon>
        <taxon>Rhizobiaceae</taxon>
        <taxon>Rhizobium/Agrobacterium group</taxon>
        <taxon>Rhizobium</taxon>
    </lineage>
</organism>
<name>A0AAX2QQG0_9HYPH</name>
<sequence>MTASGEPEAEIIPTLKDFMPPPPPLCLRHTDARHGDLLEEMR</sequence>
<gene>
    <name evidence="2" type="ORF">EV131_102304</name>
</gene>
<comment type="caution">
    <text evidence="2">The sequence shown here is derived from an EMBL/GenBank/DDBJ whole genome shotgun (WGS) entry which is preliminary data.</text>
</comment>
<accession>A0AAX2QQG0</accession>
<dbReference type="EMBL" id="SMBI01000002">
    <property type="protein sequence ID" value="TCU28471.1"/>
    <property type="molecule type" value="Genomic_DNA"/>
</dbReference>